<organism evidence="1 2">
    <name type="scientific">Ixodes persulcatus</name>
    <name type="common">Taiga tick</name>
    <dbReference type="NCBI Taxonomy" id="34615"/>
    <lineage>
        <taxon>Eukaryota</taxon>
        <taxon>Metazoa</taxon>
        <taxon>Ecdysozoa</taxon>
        <taxon>Arthropoda</taxon>
        <taxon>Chelicerata</taxon>
        <taxon>Arachnida</taxon>
        <taxon>Acari</taxon>
        <taxon>Parasitiformes</taxon>
        <taxon>Ixodida</taxon>
        <taxon>Ixodoidea</taxon>
        <taxon>Ixodidae</taxon>
        <taxon>Ixodinae</taxon>
        <taxon>Ixodes</taxon>
    </lineage>
</organism>
<reference evidence="1 2" key="1">
    <citation type="journal article" date="2020" name="Cell">
        <title>Large-Scale Comparative Analyses of Tick Genomes Elucidate Their Genetic Diversity and Vector Capacities.</title>
        <authorList>
            <consortium name="Tick Genome and Microbiome Consortium (TIGMIC)"/>
            <person name="Jia N."/>
            <person name="Wang J."/>
            <person name="Shi W."/>
            <person name="Du L."/>
            <person name="Sun Y."/>
            <person name="Zhan W."/>
            <person name="Jiang J.F."/>
            <person name="Wang Q."/>
            <person name="Zhang B."/>
            <person name="Ji P."/>
            <person name="Bell-Sakyi L."/>
            <person name="Cui X.M."/>
            <person name="Yuan T.T."/>
            <person name="Jiang B.G."/>
            <person name="Yang W.F."/>
            <person name="Lam T.T."/>
            <person name="Chang Q.C."/>
            <person name="Ding S.J."/>
            <person name="Wang X.J."/>
            <person name="Zhu J.G."/>
            <person name="Ruan X.D."/>
            <person name="Zhao L."/>
            <person name="Wei J.T."/>
            <person name="Ye R.Z."/>
            <person name="Que T.C."/>
            <person name="Du C.H."/>
            <person name="Zhou Y.H."/>
            <person name="Cheng J.X."/>
            <person name="Dai P.F."/>
            <person name="Guo W.B."/>
            <person name="Han X.H."/>
            <person name="Huang E.J."/>
            <person name="Li L.F."/>
            <person name="Wei W."/>
            <person name="Gao Y.C."/>
            <person name="Liu J.Z."/>
            <person name="Shao H.Z."/>
            <person name="Wang X."/>
            <person name="Wang C.C."/>
            <person name="Yang T.C."/>
            <person name="Huo Q.B."/>
            <person name="Li W."/>
            <person name="Chen H.Y."/>
            <person name="Chen S.E."/>
            <person name="Zhou L.G."/>
            <person name="Ni X.B."/>
            <person name="Tian J.H."/>
            <person name="Sheng Y."/>
            <person name="Liu T."/>
            <person name="Pan Y.S."/>
            <person name="Xia L.Y."/>
            <person name="Li J."/>
            <person name="Zhao F."/>
            <person name="Cao W.C."/>
        </authorList>
    </citation>
    <scope>NUCLEOTIDE SEQUENCE [LARGE SCALE GENOMIC DNA]</scope>
    <source>
        <strain evidence="1">Iper-2018</strain>
    </source>
</reference>
<comment type="caution">
    <text evidence="1">The sequence shown here is derived from an EMBL/GenBank/DDBJ whole genome shotgun (WGS) entry which is preliminary data.</text>
</comment>
<dbReference type="EMBL" id="JABSTQ010009975">
    <property type="protein sequence ID" value="KAG0424406.1"/>
    <property type="molecule type" value="Genomic_DNA"/>
</dbReference>
<evidence type="ECO:0000313" key="2">
    <source>
        <dbReference type="Proteomes" id="UP000805193"/>
    </source>
</evidence>
<name>A0AC60PUX5_IXOPE</name>
<accession>A0AC60PUX5</accession>
<keyword evidence="2" id="KW-1185">Reference proteome</keyword>
<proteinExistence type="predicted"/>
<protein>
    <submittedName>
        <fullName evidence="1">Uncharacterized protein</fullName>
    </submittedName>
</protein>
<gene>
    <name evidence="1" type="ORF">HPB47_028343</name>
</gene>
<evidence type="ECO:0000313" key="1">
    <source>
        <dbReference type="EMBL" id="KAG0424406.1"/>
    </source>
</evidence>
<sequence length="180" mass="19233">MNMLAAVSFILVGVVFAKCHGADIACSANEEIGDPCRNPDEPCPITRANSDATSNDSCGGCVCKEGFLRTVLGECVTPEQCDRCKDKEFEVFMSCGTACPLVCNQTYPKVCRLQCVTSCFCLPGYIRPSKDGPCVPIEECPPTCEDDVTMIYTTCRSACPPTCNEKPVGCPKDVSSLTAA</sequence>
<dbReference type="Proteomes" id="UP000805193">
    <property type="component" value="Unassembled WGS sequence"/>
</dbReference>